<dbReference type="InterPro" id="IPR002938">
    <property type="entry name" value="FAD-bd"/>
</dbReference>
<dbReference type="Gene3D" id="3.30.70.2450">
    <property type="match status" value="1"/>
</dbReference>
<dbReference type="InterPro" id="IPR036188">
    <property type="entry name" value="FAD/NAD-bd_sf"/>
</dbReference>
<dbReference type="PANTHER" id="PTHR43476">
    <property type="entry name" value="3-(3-HYDROXY-PHENYL)PROPIONATE/3-HYDROXYCINNAMIC ACID HYDROXYLASE"/>
    <property type="match status" value="1"/>
</dbReference>
<proteinExistence type="predicted"/>
<protein>
    <submittedName>
        <fullName evidence="3">Bifunctional 3-(3-hydroxy-phenyl)propionate/3-hydroxycinnamic acid hydroxylase</fullName>
    </submittedName>
</protein>
<evidence type="ECO:0000313" key="3">
    <source>
        <dbReference type="EMBL" id="QHK22385.1"/>
    </source>
</evidence>
<dbReference type="EMBL" id="CP047898">
    <property type="protein sequence ID" value="QHK22385.1"/>
    <property type="molecule type" value="Genomic_DNA"/>
</dbReference>
<keyword evidence="4" id="KW-1185">Reference proteome</keyword>
<sequence length="554" mass="59776">MPEAAVTARVHDVAIVGLGPVGQVLALLLAQQGNDVVVVEKQTEPYPLPRAVHYDGDISRVLDGLGLADFMAEFSSASDIYEWQNAARETLLQFRFPMEGSQGWPESTMFNQPTLEGRLRQRAGEFPNIRVLRGTEVVGVEQGEDHATLAITSPTLKHKKLRARYVVGCDGAKSFIRQYMNTAVTDLGFFYDWLIVDILPQEAREWTPDNLQVCDPVRPTSAVNGGPGRRRFEFMRMPQDNLTTFDTDQTAWALLEPWGITPANAALERRALYTFQARFASAWRDGRLFLAGDAAHQMPPFFGQGMVSGVRDAVNLGWKLDLVLRGAAADVLLDTYDSECSAHVQHAIGMSVELGKVICETDPAAVAARDAHFLAKGPDPVSALPPIPPERLGRGVVPGGEPLASPVAGIIGMQARVTFPDGVTDLLDRRTFGSFTLICDGSAVSQQAAVELSDCFPAGVPGWVVRVLPAGSALPADVRTESTTAAPGGVLTVADAGGRYLDYLAGYGHIAQLFRPDFYIYDGAADLAELHSLITGLGDSLNSTETELSRSTAP</sequence>
<dbReference type="PANTHER" id="PTHR43476:SF3">
    <property type="entry name" value="FAD-BINDING MONOOXYGENASE"/>
    <property type="match status" value="1"/>
</dbReference>
<accession>A0A6P1NNW0</accession>
<dbReference type="NCBIfam" id="NF004829">
    <property type="entry name" value="PRK06183.1-3"/>
    <property type="match status" value="1"/>
</dbReference>
<dbReference type="InterPro" id="IPR050631">
    <property type="entry name" value="PheA/TfdB_FAD_monoxygenase"/>
</dbReference>
<evidence type="ECO:0000256" key="1">
    <source>
        <dbReference type="ARBA" id="ARBA00023002"/>
    </source>
</evidence>
<dbReference type="Proteomes" id="UP000464186">
    <property type="component" value="Chromosome"/>
</dbReference>
<gene>
    <name evidence="3" type="ORF">GU243_16730</name>
</gene>
<dbReference type="PRINTS" id="PR00420">
    <property type="entry name" value="RNGMNOXGNASE"/>
</dbReference>
<evidence type="ECO:0000259" key="2">
    <source>
        <dbReference type="Pfam" id="PF01494"/>
    </source>
</evidence>
<dbReference type="GO" id="GO:0019622">
    <property type="term" value="P:3-(3-hydroxy)phenylpropionate catabolic process"/>
    <property type="evidence" value="ECO:0007669"/>
    <property type="project" value="TreeGrafter"/>
</dbReference>
<feature type="domain" description="FAD-binding" evidence="2">
    <location>
        <begin position="12"/>
        <end position="348"/>
    </location>
</feature>
<reference evidence="3 4" key="1">
    <citation type="submission" date="2020-01" db="EMBL/GenBank/DDBJ databases">
        <title>Pseudarthrobacter psychrotolerans sp. nov., isolated from antarctic soil.</title>
        <authorList>
            <person name="Shin Y."/>
            <person name="Park W."/>
        </authorList>
    </citation>
    <scope>NUCLEOTIDE SEQUENCE [LARGE SCALE GENOMIC DNA]</scope>
    <source>
        <strain evidence="3 4">YJ56</strain>
    </source>
</reference>
<dbReference type="GO" id="GO:0008688">
    <property type="term" value="F:3-(3-hydroxyphenyl)propionate hydroxylase activity"/>
    <property type="evidence" value="ECO:0007669"/>
    <property type="project" value="TreeGrafter"/>
</dbReference>
<dbReference type="Pfam" id="PF01494">
    <property type="entry name" value="FAD_binding_3"/>
    <property type="match status" value="1"/>
</dbReference>
<name>A0A6P1NNW0_9MICC</name>
<dbReference type="Gene3D" id="3.50.50.60">
    <property type="entry name" value="FAD/NAD(P)-binding domain"/>
    <property type="match status" value="1"/>
</dbReference>
<evidence type="ECO:0000313" key="4">
    <source>
        <dbReference type="Proteomes" id="UP000464186"/>
    </source>
</evidence>
<organism evidence="3 4">
    <name type="scientific">Pseudarthrobacter psychrotolerans</name>
    <dbReference type="NCBI Taxonomy" id="2697569"/>
    <lineage>
        <taxon>Bacteria</taxon>
        <taxon>Bacillati</taxon>
        <taxon>Actinomycetota</taxon>
        <taxon>Actinomycetes</taxon>
        <taxon>Micrococcales</taxon>
        <taxon>Micrococcaceae</taxon>
        <taxon>Pseudarthrobacter</taxon>
    </lineage>
</organism>
<dbReference type="KEGG" id="psey:GU243_16730"/>
<keyword evidence="1" id="KW-0560">Oxidoreductase</keyword>
<dbReference type="GO" id="GO:0071949">
    <property type="term" value="F:FAD binding"/>
    <property type="evidence" value="ECO:0007669"/>
    <property type="project" value="InterPro"/>
</dbReference>
<dbReference type="SUPFAM" id="SSF51905">
    <property type="entry name" value="FAD/NAD(P)-binding domain"/>
    <property type="match status" value="1"/>
</dbReference>
<dbReference type="AlphaFoldDB" id="A0A6P1NNW0"/>